<dbReference type="InterPro" id="IPR032710">
    <property type="entry name" value="NTF2-like_dom_sf"/>
</dbReference>
<evidence type="ECO:0000313" key="2">
    <source>
        <dbReference type="EMBL" id="SCG63685.1"/>
    </source>
</evidence>
<dbReference type="OrthoDB" id="8526151at2"/>
<dbReference type="EMBL" id="LT607753">
    <property type="protein sequence ID" value="SCG63685.1"/>
    <property type="molecule type" value="Genomic_DNA"/>
</dbReference>
<evidence type="ECO:0000259" key="1">
    <source>
        <dbReference type="Pfam" id="PF12680"/>
    </source>
</evidence>
<protein>
    <submittedName>
        <fullName evidence="2">SnoaL-like domain-containing protein</fullName>
    </submittedName>
</protein>
<accession>A0A1C5IZG9</accession>
<dbReference type="Pfam" id="PF12680">
    <property type="entry name" value="SnoaL_2"/>
    <property type="match status" value="1"/>
</dbReference>
<dbReference type="InterPro" id="IPR037401">
    <property type="entry name" value="SnoaL-like"/>
</dbReference>
<keyword evidence="3" id="KW-1185">Reference proteome</keyword>
<organism evidence="2 3">
    <name type="scientific">Micromonospora coxensis</name>
    <dbReference type="NCBI Taxonomy" id="356852"/>
    <lineage>
        <taxon>Bacteria</taxon>
        <taxon>Bacillati</taxon>
        <taxon>Actinomycetota</taxon>
        <taxon>Actinomycetes</taxon>
        <taxon>Micromonosporales</taxon>
        <taxon>Micromonosporaceae</taxon>
        <taxon>Micromonospora</taxon>
    </lineage>
</organism>
<dbReference type="AlphaFoldDB" id="A0A1C5IZG9"/>
<dbReference type="Gene3D" id="3.10.450.50">
    <property type="match status" value="1"/>
</dbReference>
<gene>
    <name evidence="2" type="ORF">GA0070614_3689</name>
</gene>
<dbReference type="Proteomes" id="UP000198215">
    <property type="component" value="Chromosome I"/>
</dbReference>
<evidence type="ECO:0000313" key="3">
    <source>
        <dbReference type="Proteomes" id="UP000198215"/>
    </source>
</evidence>
<dbReference type="RefSeq" id="WP_088977102.1">
    <property type="nucleotide sequence ID" value="NZ_LT607753.1"/>
</dbReference>
<dbReference type="SUPFAM" id="SSF54427">
    <property type="entry name" value="NTF2-like"/>
    <property type="match status" value="1"/>
</dbReference>
<proteinExistence type="predicted"/>
<reference evidence="3" key="1">
    <citation type="submission" date="2016-06" db="EMBL/GenBank/DDBJ databases">
        <authorList>
            <person name="Varghese N."/>
            <person name="Submissions Spin"/>
        </authorList>
    </citation>
    <scope>NUCLEOTIDE SEQUENCE [LARGE SCALE GENOMIC DNA]</scope>
    <source>
        <strain evidence="3">DSM 45161</strain>
    </source>
</reference>
<feature type="domain" description="SnoaL-like" evidence="1">
    <location>
        <begin position="13"/>
        <end position="110"/>
    </location>
</feature>
<name>A0A1C5IZG9_9ACTN</name>
<sequence length="131" mass="14994">MDREQVARWLGAYEHAWRTPGTDPLATIFTPDASYRQGPYRAPVVGLPGIAGMWEDERRGPDEVFHLTSEIVAVEGDTAVARIEVRYGEPVAQEYRDLWIMRFAEDGRCRSFEEWPFWPAQPIAVSRPEEG</sequence>